<reference evidence="4 5" key="1">
    <citation type="submission" date="2018-04" db="EMBL/GenBank/DDBJ databases">
        <title>Genomic Encyclopedia of Archaeal and Bacterial Type Strains, Phase II (KMG-II): from individual species to whole genera.</title>
        <authorList>
            <person name="Goeker M."/>
        </authorList>
    </citation>
    <scope>NUCLEOTIDE SEQUENCE [LARGE SCALE GENOMIC DNA]</scope>
    <source>
        <strain evidence="4 5">DSM 45169</strain>
    </source>
</reference>
<comment type="subcellular location">
    <subcellularLocation>
        <location evidence="1">Cell membrane</location>
    </subcellularLocation>
</comment>
<keyword evidence="3" id="KW-0812">Transmembrane</keyword>
<evidence type="ECO:0000256" key="1">
    <source>
        <dbReference type="PIRNR" id="PIRNR018571"/>
    </source>
</evidence>
<evidence type="ECO:0000256" key="2">
    <source>
        <dbReference type="PIRSR" id="PIRSR018571-1"/>
    </source>
</evidence>
<comment type="similarity">
    <text evidence="1">Belongs to the peptidase U4 family.</text>
</comment>
<dbReference type="RefSeq" id="WP_107726010.1">
    <property type="nucleotide sequence ID" value="NZ_PZZP01000001.1"/>
</dbReference>
<name>A0A2T4ZBE3_9BACL</name>
<dbReference type="Pfam" id="PF03419">
    <property type="entry name" value="Peptidase_U4"/>
    <property type="match status" value="1"/>
</dbReference>
<dbReference type="GO" id="GO:0030435">
    <property type="term" value="P:sporulation resulting in formation of a cellular spore"/>
    <property type="evidence" value="ECO:0007669"/>
    <property type="project" value="UniProtKB-KW"/>
</dbReference>
<feature type="active site" evidence="2">
    <location>
        <position position="183"/>
    </location>
</feature>
<dbReference type="GO" id="GO:0004190">
    <property type="term" value="F:aspartic-type endopeptidase activity"/>
    <property type="evidence" value="ECO:0007669"/>
    <property type="project" value="UniProtKB-KW"/>
</dbReference>
<dbReference type="GO" id="GO:0006508">
    <property type="term" value="P:proteolysis"/>
    <property type="evidence" value="ECO:0007669"/>
    <property type="project" value="UniProtKB-KW"/>
</dbReference>
<dbReference type="Proteomes" id="UP000241639">
    <property type="component" value="Unassembled WGS sequence"/>
</dbReference>
<keyword evidence="1" id="KW-0378">Hydrolase</keyword>
<keyword evidence="1" id="KW-1003">Cell membrane</keyword>
<feature type="transmembrane region" description="Helical" evidence="3">
    <location>
        <begin position="130"/>
        <end position="147"/>
    </location>
</feature>
<comment type="function">
    <text evidence="1">Probable aspartic protease that is responsible for the proteolytic cleavage of the RNA polymerase sigma E factor (SigE/spoIIGB) to yield the active peptide in the mother cell during sporulation. Responds to a signal from the forespore that is triggered by the extracellular signal protein SpoIIR.</text>
</comment>
<dbReference type="NCBIfam" id="TIGR02854">
    <property type="entry name" value="spore_II_GA"/>
    <property type="match status" value="1"/>
</dbReference>
<keyword evidence="1" id="KW-0749">Sporulation</keyword>
<feature type="transmembrane region" description="Helical" evidence="3">
    <location>
        <begin position="33"/>
        <end position="52"/>
    </location>
</feature>
<proteinExistence type="inferred from homology"/>
<evidence type="ECO:0000256" key="3">
    <source>
        <dbReference type="SAM" id="Phobius"/>
    </source>
</evidence>
<keyword evidence="1" id="KW-0645">Protease</keyword>
<protein>
    <recommendedName>
        <fullName evidence="1">Sporulation sigma-E factor-processing peptidase</fullName>
        <ecNumber evidence="1">3.4.23.-</ecNumber>
    </recommendedName>
    <alternativeName>
        <fullName evidence="1">Membrane-associated aspartic protease</fullName>
    </alternativeName>
    <alternativeName>
        <fullName evidence="1">Stage II sporulation protein GA</fullName>
    </alternativeName>
</protein>
<feature type="transmembrane region" description="Helical" evidence="3">
    <location>
        <begin position="90"/>
        <end position="110"/>
    </location>
</feature>
<dbReference type="EMBL" id="PZZP01000001">
    <property type="protein sequence ID" value="PTM59214.1"/>
    <property type="molecule type" value="Genomic_DNA"/>
</dbReference>
<sequence>MVVYADMVFLLNLCIDGLILWLTAAIRRQRTPFWRIAAAAVIGAIYAVWHLWQPLTLAYTFGGKLLVSILMVTVAMGFRAPLAFLRNLGTFYLISFVTGGGMFALHYLLGAGLETGGGLFISYASGWGSPVSWVFVLAAFPFVWFYTRVSFRSLQDRQVMHEYLTTVAITVAGVRLEFVGLIDTGNQLRDPISRTPVMMVEIGRLANVLPPEVIQMAKSKDWNTLGEGLPPAWLTRVRLVPYRGAAGDGGMLLAFKPDRVDVHQKGTWVESGQVLIGLDTGRLSSDGSYQAILHPAAMQVAG</sequence>
<evidence type="ECO:0000313" key="4">
    <source>
        <dbReference type="EMBL" id="PTM59214.1"/>
    </source>
</evidence>
<dbReference type="GO" id="GO:0030436">
    <property type="term" value="P:asexual sporulation"/>
    <property type="evidence" value="ECO:0007669"/>
    <property type="project" value="InterPro"/>
</dbReference>
<dbReference type="PIRSF" id="PIRSF018571">
    <property type="entry name" value="SpoIIGA"/>
    <property type="match status" value="1"/>
</dbReference>
<dbReference type="GO" id="GO:0005886">
    <property type="term" value="C:plasma membrane"/>
    <property type="evidence" value="ECO:0007669"/>
    <property type="project" value="UniProtKB-SubCell"/>
</dbReference>
<accession>A0A2T4ZBE3</accession>
<dbReference type="InterPro" id="IPR005081">
    <property type="entry name" value="SpoIIGA"/>
</dbReference>
<gene>
    <name evidence="4" type="ORF">C8J48_1817</name>
</gene>
<keyword evidence="3" id="KW-1133">Transmembrane helix</keyword>
<keyword evidence="1" id="KW-0064">Aspartyl protease</keyword>
<dbReference type="AlphaFoldDB" id="A0A2T4ZBE3"/>
<feature type="transmembrane region" description="Helical" evidence="3">
    <location>
        <begin position="58"/>
        <end position="78"/>
    </location>
</feature>
<comment type="subunit">
    <text evidence="1">Self-associates. Interacts with SigE. Interacts with SpoIIR.</text>
</comment>
<organism evidence="4 5">
    <name type="scientific">Desmospora activa DSM 45169</name>
    <dbReference type="NCBI Taxonomy" id="1121389"/>
    <lineage>
        <taxon>Bacteria</taxon>
        <taxon>Bacillati</taxon>
        <taxon>Bacillota</taxon>
        <taxon>Bacilli</taxon>
        <taxon>Bacillales</taxon>
        <taxon>Thermoactinomycetaceae</taxon>
        <taxon>Desmospora</taxon>
    </lineage>
</organism>
<feature type="transmembrane region" description="Helical" evidence="3">
    <location>
        <begin position="6"/>
        <end position="26"/>
    </location>
</feature>
<keyword evidence="5" id="KW-1185">Reference proteome</keyword>
<comment type="caution">
    <text evidence="4">The sequence shown here is derived from an EMBL/GenBank/DDBJ whole genome shotgun (WGS) entry which is preliminary data.</text>
</comment>
<dbReference type="OrthoDB" id="2690199at2"/>
<dbReference type="EC" id="3.4.23.-" evidence="1"/>
<keyword evidence="1 3" id="KW-0472">Membrane</keyword>
<evidence type="ECO:0000313" key="5">
    <source>
        <dbReference type="Proteomes" id="UP000241639"/>
    </source>
</evidence>